<accession>A0A134B902</accession>
<dbReference type="Pfam" id="PF23572">
    <property type="entry name" value="GH3_C"/>
    <property type="match status" value="1"/>
</dbReference>
<dbReference type="GO" id="GO:0016881">
    <property type="term" value="F:acid-amino acid ligase activity"/>
    <property type="evidence" value="ECO:0007669"/>
    <property type="project" value="TreeGrafter"/>
</dbReference>
<dbReference type="PANTHER" id="PTHR31901:SF9">
    <property type="entry name" value="GH3 DOMAIN-CONTAINING PROTEIN"/>
    <property type="match status" value="1"/>
</dbReference>
<dbReference type="EMBL" id="LSDK01000067">
    <property type="protein sequence ID" value="KXB76360.1"/>
    <property type="molecule type" value="Genomic_DNA"/>
</dbReference>
<evidence type="ECO:0000313" key="3">
    <source>
        <dbReference type="EMBL" id="KXB76360.1"/>
    </source>
</evidence>
<keyword evidence="4" id="KW-1185">Reference proteome</keyword>
<reference evidence="4" key="1">
    <citation type="submission" date="2016-01" db="EMBL/GenBank/DDBJ databases">
        <authorList>
            <person name="Mitreva M."/>
            <person name="Pepin K.H."/>
            <person name="Mihindukulasuriya K.A."/>
            <person name="Fulton R."/>
            <person name="Fronick C."/>
            <person name="O'Laughlin M."/>
            <person name="Miner T."/>
            <person name="Herter B."/>
            <person name="Rosa B.A."/>
            <person name="Cordes M."/>
            <person name="Tomlinson C."/>
            <person name="Wollam A."/>
            <person name="Palsikar V.B."/>
            <person name="Mardis E.R."/>
            <person name="Wilson R.K."/>
        </authorList>
    </citation>
    <scope>NUCLEOTIDE SEQUENCE [LARGE SCALE GENOMIC DNA]</scope>
    <source>
        <strain evidence="4">KA00683</strain>
    </source>
</reference>
<dbReference type="GO" id="GO:0005737">
    <property type="term" value="C:cytoplasm"/>
    <property type="evidence" value="ECO:0007669"/>
    <property type="project" value="TreeGrafter"/>
</dbReference>
<dbReference type="Pfam" id="PF23571">
    <property type="entry name" value="GH3_M"/>
    <property type="match status" value="1"/>
</dbReference>
<dbReference type="RefSeq" id="WP_060935330.1">
    <property type="nucleotide sequence ID" value="NZ_KQ960440.1"/>
</dbReference>
<organism evidence="3 4">
    <name type="scientific">Porphyromonas somerae</name>
    <dbReference type="NCBI Taxonomy" id="322095"/>
    <lineage>
        <taxon>Bacteria</taxon>
        <taxon>Pseudomonadati</taxon>
        <taxon>Bacteroidota</taxon>
        <taxon>Bacteroidia</taxon>
        <taxon>Bacteroidales</taxon>
        <taxon>Porphyromonadaceae</taxon>
        <taxon>Porphyromonas</taxon>
    </lineage>
</organism>
<dbReference type="InterPro" id="IPR055377">
    <property type="entry name" value="GH3_M"/>
</dbReference>
<protein>
    <submittedName>
        <fullName evidence="3">GH3 auxin-responsive promoter</fullName>
    </submittedName>
</protein>
<dbReference type="AlphaFoldDB" id="A0A134B902"/>
<dbReference type="PANTHER" id="PTHR31901">
    <property type="entry name" value="GH3 DOMAIN-CONTAINING PROTEIN"/>
    <property type="match status" value="1"/>
</dbReference>
<feature type="domain" description="GH3 middle" evidence="1">
    <location>
        <begin position="297"/>
        <end position="366"/>
    </location>
</feature>
<dbReference type="STRING" id="322095.HMPREF3185_00989"/>
<name>A0A134B902_9PORP</name>
<dbReference type="InterPro" id="IPR055378">
    <property type="entry name" value="GH3_C"/>
</dbReference>
<dbReference type="InterPro" id="IPR004993">
    <property type="entry name" value="GH3"/>
</dbReference>
<dbReference type="Pfam" id="PF03321">
    <property type="entry name" value="GH3"/>
    <property type="match status" value="1"/>
</dbReference>
<dbReference type="PATRIC" id="fig|322095.3.peg.976"/>
<comment type="caution">
    <text evidence="3">The sequence shown here is derived from an EMBL/GenBank/DDBJ whole genome shotgun (WGS) entry which is preliminary data.</text>
</comment>
<evidence type="ECO:0000259" key="1">
    <source>
        <dbReference type="Pfam" id="PF23571"/>
    </source>
</evidence>
<sequence>MDLKTSLVYQVAKLRLRRIEQYATRAEELQAEQLRHILARAARTDFGRRYGLTRKTTYSSYCTDVPIVDYEGLKDDIERMTRGERDVLVPGSCQWFAKSSGTTSDRSKYIPVPYLHLQDCHYRGGSDALWIYLRNYPDSRFFSTKGLVLGGSHSPMPLSGGKTFSGDLSAILVEHMPLLGDMLRVPSRETLLMSEWTAKMQAIVQEVATARVGSLSGVPSWMLVLLKEVLQATGRESITEVWPDLEVFFHGGISFTPYRSTYAELIPSERMRYEETYNASEGFFAIQDDPAEAGMLLMLDYGIFYEFIPLDELPASGDYSSCRALRLEEVELGRDYAMVISTLGGLYRYIIGDTVRFTSLHPYRIVITGRTKHFINAFGEEVMVANTDAALSEACLRDGRARVSEYTAAPRFFLDEGKGRHEWLIEFEEPPRDLATFTSDLDTALRALNSDYDAKRYEDMTLLPLTVDVAPKGLFHRWLESEGKLGGQHKVPRLSNSRHYLEALLALVTPPSSEL</sequence>
<evidence type="ECO:0000313" key="4">
    <source>
        <dbReference type="Proteomes" id="UP000070224"/>
    </source>
</evidence>
<proteinExistence type="predicted"/>
<evidence type="ECO:0000259" key="2">
    <source>
        <dbReference type="Pfam" id="PF23572"/>
    </source>
</evidence>
<feature type="domain" description="GH3 C-terminal" evidence="2">
    <location>
        <begin position="388"/>
        <end position="498"/>
    </location>
</feature>
<dbReference type="OrthoDB" id="5678283at2"/>
<gene>
    <name evidence="3" type="ORF">HMPREF3185_00989</name>
</gene>
<dbReference type="Proteomes" id="UP000070224">
    <property type="component" value="Unassembled WGS sequence"/>
</dbReference>